<dbReference type="PANTHER" id="PTHR36766:SF40">
    <property type="entry name" value="DISEASE RESISTANCE PROTEIN RGA3"/>
    <property type="match status" value="1"/>
</dbReference>
<dbReference type="InterPro" id="IPR027417">
    <property type="entry name" value="P-loop_NTPase"/>
</dbReference>
<dbReference type="PRINTS" id="PR00364">
    <property type="entry name" value="DISEASERSIST"/>
</dbReference>
<evidence type="ECO:0000256" key="2">
    <source>
        <dbReference type="ARBA" id="ARBA00022741"/>
    </source>
</evidence>
<dbReference type="InterPro" id="IPR036388">
    <property type="entry name" value="WH-like_DNA-bd_sf"/>
</dbReference>
<feature type="domain" description="Disease resistance R13L4/SHOC-2-like LRR" evidence="8">
    <location>
        <begin position="546"/>
        <end position="865"/>
    </location>
</feature>
<keyword evidence="1" id="KW-0677">Repeat</keyword>
<dbReference type="Gene3D" id="1.10.10.10">
    <property type="entry name" value="Winged helix-like DNA-binding domain superfamily/Winged helix DNA-binding domain"/>
    <property type="match status" value="1"/>
</dbReference>
<dbReference type="InterPro" id="IPR055414">
    <property type="entry name" value="LRR_R13L4/SHOC2-like"/>
</dbReference>
<dbReference type="FunFam" id="3.40.50.300:FF:001091">
    <property type="entry name" value="Probable disease resistance protein At1g61300"/>
    <property type="match status" value="1"/>
</dbReference>
<evidence type="ECO:0000259" key="8">
    <source>
        <dbReference type="Pfam" id="PF23598"/>
    </source>
</evidence>
<feature type="domain" description="Disease resistance N-terminal" evidence="6">
    <location>
        <begin position="6"/>
        <end position="84"/>
    </location>
</feature>
<dbReference type="Pfam" id="PF23559">
    <property type="entry name" value="WHD_DRP"/>
    <property type="match status" value="1"/>
</dbReference>
<organism evidence="9 10">
    <name type="scientific">Arabidopsis thaliana</name>
    <name type="common">Mouse-ear cress</name>
    <dbReference type="NCBI Taxonomy" id="3702"/>
    <lineage>
        <taxon>Eukaryota</taxon>
        <taxon>Viridiplantae</taxon>
        <taxon>Streptophyta</taxon>
        <taxon>Embryophyta</taxon>
        <taxon>Tracheophyta</taxon>
        <taxon>Spermatophyta</taxon>
        <taxon>Magnoliopsida</taxon>
        <taxon>eudicotyledons</taxon>
        <taxon>Gunneridae</taxon>
        <taxon>Pentapetalae</taxon>
        <taxon>rosids</taxon>
        <taxon>malvids</taxon>
        <taxon>Brassicales</taxon>
        <taxon>Brassicaceae</taxon>
        <taxon>Camelineae</taxon>
        <taxon>Arabidopsis</taxon>
    </lineage>
</organism>
<dbReference type="FunFam" id="1.10.8.430:FF:000003">
    <property type="entry name" value="Probable disease resistance protein At5g66910"/>
    <property type="match status" value="1"/>
</dbReference>
<dbReference type="SUPFAM" id="SSF52540">
    <property type="entry name" value="P-loop containing nucleoside triphosphate hydrolases"/>
    <property type="match status" value="1"/>
</dbReference>
<evidence type="ECO:0000259" key="6">
    <source>
        <dbReference type="Pfam" id="PF18052"/>
    </source>
</evidence>
<dbReference type="FunFam" id="1.10.10.10:FF:000322">
    <property type="entry name" value="Probable disease resistance protein At1g63360"/>
    <property type="match status" value="1"/>
</dbReference>
<dbReference type="InterPro" id="IPR002182">
    <property type="entry name" value="NB-ARC"/>
</dbReference>
<keyword evidence="3" id="KW-0611">Plant defense</keyword>
<sequence>MADSLVSLGVEKLWELVSQEYERFQGVEEQVTELKGDLNMLMAFLSDADAKKQTRALARNCLDEIKEITYDAEDIIETFLLKGNGIKNYMKSLACFPGGRRDIALEITSISKRISKIIQVMQTLGIKSDIMDGGYSQAQLEMKRETRHTFSSESEINLIGLEKKVEQLVDKLLGNDSSHGVSITGLGGLGKTTLARQVFNHDRVKGHFDGLAWVCVSQEFTRKDVWKTILENLSPGDKDSKMSEDDIQKKLVLLLETKKALIVFDDVWKKEDWDRIKPMFPERKAGWKVLLTSRKDAIHPHCETFTHELLTHDECWTLLEMIAFPKNDTTSGYIIDKDMEDMAKEMIKHCGRLPLAVKVLGGLLAAQHTSLQWKILSENIKAYIVGGTSSNDNDSSSVNHVLSLSFEGLPNYLKNCLLHLASYPEDHKIYLEEVSYVLAAEGIAKHRHYRGATIRDVADLYIEELVKRNMVISERDMVTSRFEVCQLHDLMREICLLKANEESFIQIVTDPDCGSSVHSQASSKSRRLVVYCTKTFNGEREINNSKLRSLLFISVDKYSFPMGSYIMELPLLRVLDLTRAEFKGGKLPSSIGKLIHLRYLSLYLANVIHLPSSLRNLKSLRYFNLDIGLGLTDGASVPSVPNVFKEMHELRCLWLPLRTTGRTKLELGNLLKLEKLMNFSTNDSSVTDLYHMTRLRSLCICISGEGWRTETVSSTLGKLGHLESLTIVSSIHLKEPKLIYRRMLPNLQHFPSHLTTTYLNGCRLEEDPMPILEKMLQLKGVALWNNAYVGRRMVCSGGGFPQLHRLSIRILDALEEWIVEEGSMPRLHSLHIDYCKKLKELPDGLRFITSLKELTFDTREKEFQKKVSKGGEDYYKIQHIPLIRYEWQQEPEDNEVILYSFPIPII</sequence>
<dbReference type="Pfam" id="PF00931">
    <property type="entry name" value="NB-ARC"/>
    <property type="match status" value="1"/>
</dbReference>
<dbReference type="GO" id="GO:0005524">
    <property type="term" value="F:ATP binding"/>
    <property type="evidence" value="ECO:0007669"/>
    <property type="project" value="UniProtKB-KW"/>
</dbReference>
<evidence type="ECO:0000256" key="1">
    <source>
        <dbReference type="ARBA" id="ARBA00022737"/>
    </source>
</evidence>
<dbReference type="Pfam" id="PF23598">
    <property type="entry name" value="LRR_14"/>
    <property type="match status" value="1"/>
</dbReference>
<dbReference type="CDD" id="cd14798">
    <property type="entry name" value="RX-CC_like"/>
    <property type="match status" value="1"/>
</dbReference>
<dbReference type="GO" id="GO:0043531">
    <property type="term" value="F:ADP binding"/>
    <property type="evidence" value="ECO:0007669"/>
    <property type="project" value="InterPro"/>
</dbReference>
<dbReference type="Gene3D" id="1.20.5.4130">
    <property type="match status" value="1"/>
</dbReference>
<feature type="domain" description="Disease resistance protein winged helix" evidence="7">
    <location>
        <begin position="423"/>
        <end position="494"/>
    </location>
</feature>
<evidence type="ECO:0000313" key="10">
    <source>
        <dbReference type="Proteomes" id="UP000078284"/>
    </source>
</evidence>
<dbReference type="InterPro" id="IPR041118">
    <property type="entry name" value="Rx_N"/>
</dbReference>
<accession>A0A178W7Y7</accession>
<evidence type="ECO:0000259" key="7">
    <source>
        <dbReference type="Pfam" id="PF23559"/>
    </source>
</evidence>
<evidence type="ECO:0000259" key="5">
    <source>
        <dbReference type="Pfam" id="PF00931"/>
    </source>
</evidence>
<reference evidence="10" key="1">
    <citation type="journal article" date="2016" name="Proc. Natl. Acad. Sci. U.S.A.">
        <title>Chromosome-level assembly of Arabidopsis thaliana Ler reveals the extent of translocation and inversion polymorphisms.</title>
        <authorList>
            <person name="Zapata L."/>
            <person name="Ding J."/>
            <person name="Willing E.M."/>
            <person name="Hartwig B."/>
            <person name="Bezdan D."/>
            <person name="Jiao W.B."/>
            <person name="Patel V."/>
            <person name="Velikkakam James G."/>
            <person name="Koornneef M."/>
            <person name="Ossowski S."/>
            <person name="Schneeberger K."/>
        </authorList>
    </citation>
    <scope>NUCLEOTIDE SEQUENCE [LARGE SCALE GENOMIC DNA]</scope>
    <source>
        <strain evidence="10">cv. Landsberg erecta</strain>
    </source>
</reference>
<dbReference type="ExpressionAtlas" id="A0A178W7Y7">
    <property type="expression patterns" value="baseline and differential"/>
</dbReference>
<dbReference type="Proteomes" id="UP000078284">
    <property type="component" value="Chromosome 1"/>
</dbReference>
<gene>
    <name evidence="9" type="ordered locus">AXX17_At1g52860</name>
</gene>
<dbReference type="InterPro" id="IPR042197">
    <property type="entry name" value="Apaf_helical"/>
</dbReference>
<dbReference type="AlphaFoldDB" id="A0A178W7Y7"/>
<dbReference type="Gene3D" id="1.10.8.430">
    <property type="entry name" value="Helical domain of apoptotic protease-activating factors"/>
    <property type="match status" value="1"/>
</dbReference>
<dbReference type="Pfam" id="PF18052">
    <property type="entry name" value="Rx_N"/>
    <property type="match status" value="1"/>
</dbReference>
<dbReference type="EMBL" id="LUHQ01000001">
    <property type="protein sequence ID" value="OAP14577.1"/>
    <property type="molecule type" value="Genomic_DNA"/>
</dbReference>
<dbReference type="Gene3D" id="3.40.50.300">
    <property type="entry name" value="P-loop containing nucleotide triphosphate hydrolases"/>
    <property type="match status" value="1"/>
</dbReference>
<dbReference type="InterPro" id="IPR038005">
    <property type="entry name" value="RX-like_CC"/>
</dbReference>
<dbReference type="InterPro" id="IPR058922">
    <property type="entry name" value="WHD_DRP"/>
</dbReference>
<dbReference type="GO" id="GO:0006952">
    <property type="term" value="P:defense response"/>
    <property type="evidence" value="ECO:0007669"/>
    <property type="project" value="UniProtKB-KW"/>
</dbReference>
<dbReference type="Gene3D" id="3.80.10.10">
    <property type="entry name" value="Ribonuclease Inhibitor"/>
    <property type="match status" value="1"/>
</dbReference>
<dbReference type="InterPro" id="IPR032675">
    <property type="entry name" value="LRR_dom_sf"/>
</dbReference>
<evidence type="ECO:0000256" key="3">
    <source>
        <dbReference type="ARBA" id="ARBA00022821"/>
    </source>
</evidence>
<evidence type="ECO:0000313" key="9">
    <source>
        <dbReference type="EMBL" id="OAP14577.1"/>
    </source>
</evidence>
<comment type="caution">
    <text evidence="9">The sequence shown here is derived from an EMBL/GenBank/DDBJ whole genome shotgun (WGS) entry which is preliminary data.</text>
</comment>
<dbReference type="PANTHER" id="PTHR36766">
    <property type="entry name" value="PLANT BROAD-SPECTRUM MILDEW RESISTANCE PROTEIN RPW8"/>
    <property type="match status" value="1"/>
</dbReference>
<keyword evidence="4" id="KW-0067">ATP-binding</keyword>
<dbReference type="SUPFAM" id="SSF52058">
    <property type="entry name" value="L domain-like"/>
    <property type="match status" value="1"/>
</dbReference>
<proteinExistence type="predicted"/>
<feature type="domain" description="NB-ARC" evidence="5">
    <location>
        <begin position="162"/>
        <end position="328"/>
    </location>
</feature>
<dbReference type="GO" id="GO:0051707">
    <property type="term" value="P:response to other organism"/>
    <property type="evidence" value="ECO:0007669"/>
    <property type="project" value="UniProtKB-ARBA"/>
</dbReference>
<keyword evidence="2" id="KW-0547">Nucleotide-binding</keyword>
<protein>
    <submittedName>
        <fullName evidence="9">Uncharacterized protein</fullName>
    </submittedName>
</protein>
<evidence type="ECO:0000256" key="4">
    <source>
        <dbReference type="ARBA" id="ARBA00022840"/>
    </source>
</evidence>
<name>A0A178W7Y7_ARATH</name>